<dbReference type="EMBL" id="JAACJL010000020">
    <property type="protein sequence ID" value="KAF4618011.1"/>
    <property type="molecule type" value="Genomic_DNA"/>
</dbReference>
<feature type="region of interest" description="Disordered" evidence="1">
    <location>
        <begin position="849"/>
        <end position="871"/>
    </location>
</feature>
<feature type="compositionally biased region" description="Basic and acidic residues" evidence="1">
    <location>
        <begin position="856"/>
        <end position="870"/>
    </location>
</feature>
<accession>A0A8H4VPC1</accession>
<evidence type="ECO:0000256" key="1">
    <source>
        <dbReference type="SAM" id="MobiDB-lite"/>
    </source>
</evidence>
<gene>
    <name evidence="2" type="ORF">D9613_012841</name>
</gene>
<dbReference type="Proteomes" id="UP000521872">
    <property type="component" value="Unassembled WGS sequence"/>
</dbReference>
<sequence>MNTPAVSYSSDDESVNSESDSEPLRHSPSQAIATGESDISLGKRARALSDTSSSESYFSSDVETDKEDLIEPKRKMVKAGDGTSQSAVASRALREKVKQGSFVADPNKLNAWRTKIMASDSQAEFDNKNVRTARHSVCGKWVTVKEPYDTVRWKEHLSWCKEKEAKKGGPKLKTLSLFAFGVKKVTKAAESDLESSASSETLARPKITQVAGRATPCPGICEVDDPRIGQYLKRTTVLGGGGKSLKEITRRLFTRVNFFSQLESDKDKNMVLDSQMHGWQWRNDHLNQRVYSTACQKVVYMRTDLTKCHKACRECLSLLNTKTGKAFKNAISIPIPEDKNYIFLNKRYRNTLLGTIYAKCVGVREIIEDENARTSPFVKFAKGALAGKYDNSVFNGLVHAFVAQQDRIDRGVGMQNFAYPPEWEEVCSIARIHSSRAYRSLRDFLPMPTERHLQNQSSKQPRFPMEICDRSFKLVVKHLESLRYTGPVGLSCDDSKLFATFRLYWDPEQRSYFLLGGDSGPLRVADPDAEAEVIKESNANKASLLRLWCLTVPVPKISPIIVAVVPINSLKVPALLRLHLKIMDGLIDHNVPVVSYACDGTVVERNVQREFMKLCDVRTYSIESPDLRRKSITIPYAFYRGQPICMVQDSKHALKTLRNNLYSGARLLTFGNYTAVYGTIALASRGAGTPLYARDVIKVDRQDDNAAVRLFSADVLQYLANNHPTCIGEIIFLFVFGELIDAYQNRKICHCERLKMVLRAKYFIESWTTYLKRCGLSTYPTNEEVCNIAEVAPQEANSLVMLLGVSPDILHPLTPSDNSMTLLPGPEAMLRALAADYYEVPELDLDTAADDMDGETTDHRDGRRPSDHCNKKFGTIDEEEMEDVVAQEYRSIRDCAAAVDPIPTLRLLQLPDDVSKPFGSGSLQHGDLGFDMLVKNRRRHQTKQAATGVRTRKTEPQNSKSDELLGSIVQQFHRALREAQDDQALGTGKLRNERWRTAAPGGKGGVVDGTVAPENVAGGDSANASTVATTNAQQAATKRKKLFDSTKITELAHARVSVIRPLQIGDLGFVFTAHGIMLAHVIGMAAKSSGKYGAHCPVTETSNISAVSNITVQVFQYHVGRHFRVIPTATSDFQKKHFQIISSLQFLCLIGTKVTSAELESSASLLEILPADMTRFNTLKKVQDKIAAAMKSSKKRGSAKAAVTESSENLEVVDE</sequence>
<comment type="caution">
    <text evidence="2">The sequence shown here is derived from an EMBL/GenBank/DDBJ whole genome shotgun (WGS) entry which is preliminary data.</text>
</comment>
<feature type="region of interest" description="Disordered" evidence="1">
    <location>
        <begin position="1"/>
        <end position="65"/>
    </location>
</feature>
<feature type="compositionally biased region" description="Acidic residues" evidence="1">
    <location>
        <begin position="10"/>
        <end position="21"/>
    </location>
</feature>
<keyword evidence="3" id="KW-1185">Reference proteome</keyword>
<organism evidence="2 3">
    <name type="scientific">Agrocybe pediades</name>
    <dbReference type="NCBI Taxonomy" id="84607"/>
    <lineage>
        <taxon>Eukaryota</taxon>
        <taxon>Fungi</taxon>
        <taxon>Dikarya</taxon>
        <taxon>Basidiomycota</taxon>
        <taxon>Agaricomycotina</taxon>
        <taxon>Agaricomycetes</taxon>
        <taxon>Agaricomycetidae</taxon>
        <taxon>Agaricales</taxon>
        <taxon>Agaricineae</taxon>
        <taxon>Strophariaceae</taxon>
        <taxon>Agrocybe</taxon>
    </lineage>
</organism>
<protein>
    <submittedName>
        <fullName evidence="2">Uncharacterized protein</fullName>
    </submittedName>
</protein>
<evidence type="ECO:0000313" key="2">
    <source>
        <dbReference type="EMBL" id="KAF4618011.1"/>
    </source>
</evidence>
<feature type="region of interest" description="Disordered" evidence="1">
    <location>
        <begin position="941"/>
        <end position="960"/>
    </location>
</feature>
<dbReference type="AlphaFoldDB" id="A0A8H4VPC1"/>
<proteinExistence type="predicted"/>
<evidence type="ECO:0000313" key="3">
    <source>
        <dbReference type="Proteomes" id="UP000521872"/>
    </source>
</evidence>
<feature type="compositionally biased region" description="Low complexity" evidence="1">
    <location>
        <begin position="49"/>
        <end position="60"/>
    </location>
</feature>
<reference evidence="2 3" key="1">
    <citation type="submission" date="2019-12" db="EMBL/GenBank/DDBJ databases">
        <authorList>
            <person name="Floudas D."/>
            <person name="Bentzer J."/>
            <person name="Ahren D."/>
            <person name="Johansson T."/>
            <person name="Persson P."/>
            <person name="Tunlid A."/>
        </authorList>
    </citation>
    <scope>NUCLEOTIDE SEQUENCE [LARGE SCALE GENOMIC DNA]</scope>
    <source>
        <strain evidence="2 3">CBS 102.39</strain>
    </source>
</reference>
<name>A0A8H4VPC1_9AGAR</name>